<keyword evidence="4 5" id="KW-0472">Membrane</keyword>
<feature type="transmembrane region" description="Helical" evidence="5">
    <location>
        <begin position="120"/>
        <end position="137"/>
    </location>
</feature>
<feature type="transmembrane region" description="Helical" evidence="5">
    <location>
        <begin position="273"/>
        <end position="292"/>
    </location>
</feature>
<dbReference type="EMBL" id="BATJ01000011">
    <property type="protein sequence ID" value="GAD68090.1"/>
    <property type="molecule type" value="Genomic_DNA"/>
</dbReference>
<evidence type="ECO:0000256" key="2">
    <source>
        <dbReference type="ARBA" id="ARBA00022692"/>
    </source>
</evidence>
<keyword evidence="2 5" id="KW-0812">Transmembrane</keyword>
<evidence type="ECO:0000259" key="6">
    <source>
        <dbReference type="Pfam" id="PF00892"/>
    </source>
</evidence>
<dbReference type="eggNOG" id="COG0697">
    <property type="taxonomic scope" value="Bacteria"/>
</dbReference>
<evidence type="ECO:0000256" key="5">
    <source>
        <dbReference type="SAM" id="Phobius"/>
    </source>
</evidence>
<comment type="caution">
    <text evidence="7">The sequence shown here is derived from an EMBL/GenBank/DDBJ whole genome shotgun (WGS) entry which is preliminary data.</text>
</comment>
<sequence length="311" mass="34065">MSRSLRPVVFMLSSTFSLSLTGLLSKYLAEAMNAQLLSFMRFVVPALMLAGLMMLTRFNLPSRSMWKPMWIRALCIAACQVCFIVSLQHLSLVESVVLFSTGPLFIPVLEKLIFSVRLSWLTLFGLCMTFGGVLLLAGDVSGIQLRPELLIGLAAGLFNAGSQLSLYRASKGGMRAIDINFWTFVCAAVLLFPVLVISGISLNPQAWVAPQASTVAIVVALLTASVLIVNTQVFRSKAYQLAESNSQLAPLIYTNLLFTAVWQFCFFDERFTALQLMGISLIVAASVVNVIVPKLIRRRTRSQTGELNPGT</sequence>
<feature type="transmembrane region" description="Helical" evidence="5">
    <location>
        <begin position="70"/>
        <end position="90"/>
    </location>
</feature>
<feature type="transmembrane region" description="Helical" evidence="5">
    <location>
        <begin position="149"/>
        <end position="167"/>
    </location>
</feature>
<dbReference type="STRING" id="1219065.VPR01S_11_00830"/>
<evidence type="ECO:0000256" key="1">
    <source>
        <dbReference type="ARBA" id="ARBA00004141"/>
    </source>
</evidence>
<feature type="transmembrane region" description="Helical" evidence="5">
    <location>
        <begin position="179"/>
        <end position="202"/>
    </location>
</feature>
<dbReference type="SUPFAM" id="SSF103481">
    <property type="entry name" value="Multidrug resistance efflux transporter EmrE"/>
    <property type="match status" value="2"/>
</dbReference>
<protein>
    <recommendedName>
        <fullName evidence="6">EamA domain-containing protein</fullName>
    </recommendedName>
</protein>
<evidence type="ECO:0000256" key="4">
    <source>
        <dbReference type="ARBA" id="ARBA00023136"/>
    </source>
</evidence>
<feature type="transmembrane region" description="Helical" evidence="5">
    <location>
        <begin position="250"/>
        <end position="267"/>
    </location>
</feature>
<feature type="domain" description="EamA" evidence="6">
    <location>
        <begin position="8"/>
        <end position="136"/>
    </location>
</feature>
<dbReference type="InterPro" id="IPR000620">
    <property type="entry name" value="EamA_dom"/>
</dbReference>
<dbReference type="PANTHER" id="PTHR22911">
    <property type="entry name" value="ACYL-MALONYL CONDENSING ENZYME-RELATED"/>
    <property type="match status" value="1"/>
</dbReference>
<organism evidence="7 8">
    <name type="scientific">Vibrio proteolyticus NBRC 13287</name>
    <dbReference type="NCBI Taxonomy" id="1219065"/>
    <lineage>
        <taxon>Bacteria</taxon>
        <taxon>Pseudomonadati</taxon>
        <taxon>Pseudomonadota</taxon>
        <taxon>Gammaproteobacteria</taxon>
        <taxon>Vibrionales</taxon>
        <taxon>Vibrionaceae</taxon>
        <taxon>Vibrio</taxon>
    </lineage>
</organism>
<feature type="transmembrane region" description="Helical" evidence="5">
    <location>
        <begin position="208"/>
        <end position="229"/>
    </location>
</feature>
<dbReference type="Pfam" id="PF00892">
    <property type="entry name" value="EamA"/>
    <property type="match status" value="2"/>
</dbReference>
<keyword evidence="3 5" id="KW-1133">Transmembrane helix</keyword>
<proteinExistence type="predicted"/>
<gene>
    <name evidence="7" type="ORF">VPR01S_11_00830</name>
</gene>
<feature type="domain" description="EamA" evidence="6">
    <location>
        <begin position="149"/>
        <end position="289"/>
    </location>
</feature>
<evidence type="ECO:0000313" key="8">
    <source>
        <dbReference type="Proteomes" id="UP000016570"/>
    </source>
</evidence>
<accession>U3A321</accession>
<reference evidence="7 8" key="1">
    <citation type="submission" date="2013-09" db="EMBL/GenBank/DDBJ databases">
        <title>Whole genome shotgun sequence of Vibrio proteolyticus NBRC 13287.</title>
        <authorList>
            <person name="Isaki S."/>
            <person name="Hosoyama A."/>
            <person name="Numata M."/>
            <person name="Hashimoto M."/>
            <person name="Hosoyama Y."/>
            <person name="Tsuchikane K."/>
            <person name="Noguchi M."/>
            <person name="Hirakata S."/>
            <person name="Ichikawa N."/>
            <person name="Ohji S."/>
            <person name="Yamazoe A."/>
            <person name="Fujita N."/>
        </authorList>
    </citation>
    <scope>NUCLEOTIDE SEQUENCE [LARGE SCALE GENOMIC DNA]</scope>
    <source>
        <strain evidence="7 8">NBRC 13287</strain>
    </source>
</reference>
<dbReference type="PANTHER" id="PTHR22911:SF6">
    <property type="entry name" value="SOLUTE CARRIER FAMILY 35 MEMBER G1"/>
    <property type="match status" value="1"/>
</dbReference>
<keyword evidence="8" id="KW-1185">Reference proteome</keyword>
<evidence type="ECO:0000256" key="3">
    <source>
        <dbReference type="ARBA" id="ARBA00022989"/>
    </source>
</evidence>
<dbReference type="Proteomes" id="UP000016570">
    <property type="component" value="Unassembled WGS sequence"/>
</dbReference>
<feature type="transmembrane region" description="Helical" evidence="5">
    <location>
        <begin position="35"/>
        <end position="58"/>
    </location>
</feature>
<dbReference type="RefSeq" id="WP_021706061.1">
    <property type="nucleotide sequence ID" value="NZ_BATJ01000011.1"/>
</dbReference>
<dbReference type="AlphaFoldDB" id="U3A321"/>
<feature type="transmembrane region" description="Helical" evidence="5">
    <location>
        <begin position="96"/>
        <end position="113"/>
    </location>
</feature>
<evidence type="ECO:0000313" key="7">
    <source>
        <dbReference type="EMBL" id="GAD68090.1"/>
    </source>
</evidence>
<dbReference type="InterPro" id="IPR037185">
    <property type="entry name" value="EmrE-like"/>
</dbReference>
<comment type="subcellular location">
    <subcellularLocation>
        <location evidence="1">Membrane</location>
        <topology evidence="1">Multi-pass membrane protein</topology>
    </subcellularLocation>
</comment>
<dbReference type="GO" id="GO:0016020">
    <property type="term" value="C:membrane"/>
    <property type="evidence" value="ECO:0007669"/>
    <property type="project" value="UniProtKB-SubCell"/>
</dbReference>
<name>U3A321_VIBPR</name>